<dbReference type="InterPro" id="IPR029063">
    <property type="entry name" value="SAM-dependent_MTases_sf"/>
</dbReference>
<dbReference type="GO" id="GO:0009007">
    <property type="term" value="F:site-specific DNA-methyltransferase (adenine-specific) activity"/>
    <property type="evidence" value="ECO:0007669"/>
    <property type="project" value="UniProtKB-EC"/>
</dbReference>
<dbReference type="Gene3D" id="3.40.50.150">
    <property type="entry name" value="Vaccinia Virus protein VP39"/>
    <property type="match status" value="1"/>
</dbReference>
<evidence type="ECO:0000313" key="9">
    <source>
        <dbReference type="Proteomes" id="UP001158076"/>
    </source>
</evidence>
<comment type="caution">
    <text evidence="8">The sequence shown here is derived from an EMBL/GenBank/DDBJ whole genome shotgun (WGS) entry which is preliminary data.</text>
</comment>
<evidence type="ECO:0000256" key="4">
    <source>
        <dbReference type="ARBA" id="ARBA00022679"/>
    </source>
</evidence>
<dbReference type="InterPro" id="IPR002052">
    <property type="entry name" value="DNA_methylase_N6_adenine_CS"/>
</dbReference>
<dbReference type="InterPro" id="IPR002941">
    <property type="entry name" value="DNA_methylase_N4/N6"/>
</dbReference>
<evidence type="ECO:0000256" key="3">
    <source>
        <dbReference type="ARBA" id="ARBA00022603"/>
    </source>
</evidence>
<gene>
    <name evidence="8" type="ORF">N7335_22055</name>
</gene>
<evidence type="ECO:0000256" key="5">
    <source>
        <dbReference type="ARBA" id="ARBA00022691"/>
    </source>
</evidence>
<dbReference type="GO" id="GO:0003677">
    <property type="term" value="F:DNA binding"/>
    <property type="evidence" value="ECO:0007669"/>
    <property type="project" value="InterPro"/>
</dbReference>
<evidence type="ECO:0000259" key="7">
    <source>
        <dbReference type="Pfam" id="PF01555"/>
    </source>
</evidence>
<feature type="domain" description="DNA methylase N-4/N-6" evidence="7">
    <location>
        <begin position="122"/>
        <end position="428"/>
    </location>
</feature>
<dbReference type="RefSeq" id="WP_279648043.1">
    <property type="nucleotide sequence ID" value="NZ_JAODZE010000043.1"/>
</dbReference>
<accession>A0AA42HAB1</accession>
<dbReference type="GO" id="GO:0032259">
    <property type="term" value="P:methylation"/>
    <property type="evidence" value="ECO:0007669"/>
    <property type="project" value="UniProtKB-KW"/>
</dbReference>
<evidence type="ECO:0000256" key="1">
    <source>
        <dbReference type="ARBA" id="ARBA00006594"/>
    </source>
</evidence>
<evidence type="ECO:0000313" key="8">
    <source>
        <dbReference type="EMBL" id="MDH0149074.1"/>
    </source>
</evidence>
<keyword evidence="5" id="KW-0949">S-adenosyl-L-methionine</keyword>
<keyword evidence="3" id="KW-0489">Methyltransferase</keyword>
<reference evidence="8" key="1">
    <citation type="submission" date="2022-09" db="EMBL/GenBank/DDBJ databases">
        <title>Intensive care unit water sources are persistently colonized with multi-drug resistant bacteria and are the site of extensive horizontal gene transfer of antibiotic resistance genes.</title>
        <authorList>
            <person name="Diorio-Toth L."/>
        </authorList>
    </citation>
    <scope>NUCLEOTIDE SEQUENCE</scope>
    <source>
        <strain evidence="8">GD04147</strain>
    </source>
</reference>
<dbReference type="Proteomes" id="UP001158076">
    <property type="component" value="Unassembled WGS sequence"/>
</dbReference>
<dbReference type="AlphaFoldDB" id="A0AA42HAB1"/>
<dbReference type="InterPro" id="IPR002295">
    <property type="entry name" value="N4/N6-MTase_EcoPI_Mod-like"/>
</dbReference>
<dbReference type="Pfam" id="PF01555">
    <property type="entry name" value="N6_N4_Mtase"/>
    <property type="match status" value="1"/>
</dbReference>
<dbReference type="SUPFAM" id="SSF53335">
    <property type="entry name" value="S-adenosyl-L-methionine-dependent methyltransferases"/>
    <property type="match status" value="1"/>
</dbReference>
<dbReference type="GO" id="GO:0008170">
    <property type="term" value="F:N-methyltransferase activity"/>
    <property type="evidence" value="ECO:0007669"/>
    <property type="project" value="InterPro"/>
</dbReference>
<evidence type="ECO:0000256" key="6">
    <source>
        <dbReference type="ARBA" id="ARBA00047942"/>
    </source>
</evidence>
<protein>
    <recommendedName>
        <fullName evidence="2">site-specific DNA-methyltransferase (adenine-specific)</fullName>
        <ecNumber evidence="2">2.1.1.72</ecNumber>
    </recommendedName>
</protein>
<keyword evidence="4" id="KW-0808">Transferase</keyword>
<proteinExistence type="inferred from homology"/>
<name>A0AA42HAB1_STUST</name>
<dbReference type="EMBL" id="JAODZE010000043">
    <property type="protein sequence ID" value="MDH0149074.1"/>
    <property type="molecule type" value="Genomic_DNA"/>
</dbReference>
<dbReference type="EC" id="2.1.1.72" evidence="2"/>
<dbReference type="PIRSF" id="PIRSF015855">
    <property type="entry name" value="TypeIII_Mtase_mKpnI"/>
    <property type="match status" value="1"/>
</dbReference>
<comment type="catalytic activity">
    <reaction evidence="6">
        <text>a 2'-deoxyadenosine in DNA + S-adenosyl-L-methionine = an N(6)-methyl-2'-deoxyadenosine in DNA + S-adenosyl-L-homocysteine + H(+)</text>
        <dbReference type="Rhea" id="RHEA:15197"/>
        <dbReference type="Rhea" id="RHEA-COMP:12418"/>
        <dbReference type="Rhea" id="RHEA-COMP:12419"/>
        <dbReference type="ChEBI" id="CHEBI:15378"/>
        <dbReference type="ChEBI" id="CHEBI:57856"/>
        <dbReference type="ChEBI" id="CHEBI:59789"/>
        <dbReference type="ChEBI" id="CHEBI:90615"/>
        <dbReference type="ChEBI" id="CHEBI:90616"/>
        <dbReference type="EC" id="2.1.1.72"/>
    </reaction>
</comment>
<sequence>MDKLKMHSPDLSQENIAKIRELFPGCVTEARDEKTGKLRLAVDFDQLRQELSDHIVEGAQERYRLDWPGKKEALITANAPIGSTLRPFYEESVGFEETKNIFIDGDNLDALKLIQETYLGKVKLIYIDPPYNTGSDFVYADDFAQGADEYLERSLQRSSDGSRLTTNTSTSGRFHSAWMSMMLARLRLARNVLSDDGVIFISIDDGEQANLKKICDEVFGEGNFIADAIWRSKDNSNNDAKRFSTDHNHTLIYSKSSGWEPAKLNDEAKRSHFKNPDNDPRGPYFDGNPLNSPAYRENLVFDLVSPSGEIIKPPKNGWRWSRETLSEKISSGEIRFAEDGKSIRRRTYLADMKGLPPSTLWIDLEKTGHNRQAKYELVKLIPEDVFDTPKPVRLINFILELCNLQDEDIVLDFFAGSGTTAHAAMQYSASTGINLRFVMVQVAEEVPVGSDAAKAGYSTIADISKERIRRAGKKILEGDCHPDWNRDIGFRVLKVDTSNMKDVYYRPDQLSQADLFESVDNVKPDRTAEDLLFQVLVDWGVDLTLPIRRETLQGKTVFFVDDNALVACFDQGISEELVKELAKAEPLRVVFRDNGFASDALKINVEQIFRQLSPTTELKTL</sequence>
<evidence type="ECO:0000256" key="2">
    <source>
        <dbReference type="ARBA" id="ARBA00011900"/>
    </source>
</evidence>
<organism evidence="8 9">
    <name type="scientific">Stutzerimonas stutzeri</name>
    <name type="common">Pseudomonas stutzeri</name>
    <dbReference type="NCBI Taxonomy" id="316"/>
    <lineage>
        <taxon>Bacteria</taxon>
        <taxon>Pseudomonadati</taxon>
        <taxon>Pseudomonadota</taxon>
        <taxon>Gammaproteobacteria</taxon>
        <taxon>Pseudomonadales</taxon>
        <taxon>Pseudomonadaceae</taxon>
        <taxon>Stutzerimonas</taxon>
    </lineage>
</organism>
<dbReference type="PROSITE" id="PS00092">
    <property type="entry name" value="N6_MTASE"/>
    <property type="match status" value="1"/>
</dbReference>
<dbReference type="PRINTS" id="PR00506">
    <property type="entry name" value="D21N6MTFRASE"/>
</dbReference>
<comment type="similarity">
    <text evidence="1">Belongs to the N(4)/N(6)-methyltransferase family.</text>
</comment>